<feature type="region of interest" description="Disordered" evidence="7">
    <location>
        <begin position="182"/>
        <end position="201"/>
    </location>
</feature>
<dbReference type="Proteomes" id="UP000653454">
    <property type="component" value="Unassembled WGS sequence"/>
</dbReference>
<dbReference type="SUPFAM" id="SSF51905">
    <property type="entry name" value="FAD/NAD(P)-binding domain"/>
    <property type="match status" value="1"/>
</dbReference>
<evidence type="ECO:0000313" key="10">
    <source>
        <dbReference type="EMBL" id="CAG9135407.1"/>
    </source>
</evidence>
<gene>
    <name evidence="10" type="ORF">PLXY2_LOCUS13635</name>
</gene>
<proteinExistence type="inferred from homology"/>
<comment type="cofactor">
    <cofactor evidence="1 5">
        <name>FAD</name>
        <dbReference type="ChEBI" id="CHEBI:57692"/>
    </cofactor>
</comment>
<dbReference type="PIRSF" id="PIRSF000137">
    <property type="entry name" value="Alcohol_oxidase"/>
    <property type="match status" value="1"/>
</dbReference>
<dbReference type="PROSITE" id="PS00623">
    <property type="entry name" value="GMC_OXRED_1"/>
    <property type="match status" value="1"/>
</dbReference>
<keyword evidence="8" id="KW-0732">Signal</keyword>
<dbReference type="Gene3D" id="3.50.50.60">
    <property type="entry name" value="FAD/NAD(P)-binding domain"/>
    <property type="match status" value="1"/>
</dbReference>
<evidence type="ECO:0000313" key="11">
    <source>
        <dbReference type="Proteomes" id="UP000653454"/>
    </source>
</evidence>
<evidence type="ECO:0000259" key="9">
    <source>
        <dbReference type="PROSITE" id="PS00623"/>
    </source>
</evidence>
<name>A0A8S4G715_PLUXY</name>
<dbReference type="InterPro" id="IPR000172">
    <property type="entry name" value="GMC_OxRdtase_N"/>
</dbReference>
<evidence type="ECO:0000256" key="6">
    <source>
        <dbReference type="RuleBase" id="RU003968"/>
    </source>
</evidence>
<dbReference type="InterPro" id="IPR036188">
    <property type="entry name" value="FAD/NAD-bd_sf"/>
</dbReference>
<feature type="binding site" evidence="5">
    <location>
        <position position="129"/>
    </location>
    <ligand>
        <name>FAD</name>
        <dbReference type="ChEBI" id="CHEBI:57692"/>
    </ligand>
</feature>
<accession>A0A8S4G715</accession>
<dbReference type="Gene3D" id="3.30.560.10">
    <property type="entry name" value="Glucose Oxidase, domain 3"/>
    <property type="match status" value="1"/>
</dbReference>
<organism evidence="10 11">
    <name type="scientific">Plutella xylostella</name>
    <name type="common">Diamondback moth</name>
    <name type="synonym">Plutella maculipennis</name>
    <dbReference type="NCBI Taxonomy" id="51655"/>
    <lineage>
        <taxon>Eukaryota</taxon>
        <taxon>Metazoa</taxon>
        <taxon>Ecdysozoa</taxon>
        <taxon>Arthropoda</taxon>
        <taxon>Hexapoda</taxon>
        <taxon>Insecta</taxon>
        <taxon>Pterygota</taxon>
        <taxon>Neoptera</taxon>
        <taxon>Endopterygota</taxon>
        <taxon>Lepidoptera</taxon>
        <taxon>Glossata</taxon>
        <taxon>Ditrysia</taxon>
        <taxon>Yponomeutoidea</taxon>
        <taxon>Plutellidae</taxon>
        <taxon>Plutella</taxon>
    </lineage>
</organism>
<feature type="signal peptide" evidence="8">
    <location>
        <begin position="1"/>
        <end position="22"/>
    </location>
</feature>
<evidence type="ECO:0000256" key="8">
    <source>
        <dbReference type="SAM" id="SignalP"/>
    </source>
</evidence>
<dbReference type="PANTHER" id="PTHR11552:SF147">
    <property type="entry name" value="CHOLINE DEHYDROGENASE, MITOCHONDRIAL"/>
    <property type="match status" value="1"/>
</dbReference>
<dbReference type="PANTHER" id="PTHR11552">
    <property type="entry name" value="GLUCOSE-METHANOL-CHOLINE GMC OXIDOREDUCTASE"/>
    <property type="match status" value="1"/>
</dbReference>
<feature type="domain" description="Glucose-methanol-choline oxidoreductase N-terminal" evidence="9">
    <location>
        <begin position="123"/>
        <end position="146"/>
    </location>
</feature>
<evidence type="ECO:0000256" key="7">
    <source>
        <dbReference type="SAM" id="MobiDB-lite"/>
    </source>
</evidence>
<evidence type="ECO:0000256" key="5">
    <source>
        <dbReference type="PIRSR" id="PIRSR000137-2"/>
    </source>
</evidence>
<dbReference type="SUPFAM" id="SSF54373">
    <property type="entry name" value="FAD-linked reductases, C-terminal domain"/>
    <property type="match status" value="1"/>
</dbReference>
<dbReference type="InterPro" id="IPR012132">
    <property type="entry name" value="GMC_OxRdtase"/>
</dbReference>
<evidence type="ECO:0000256" key="4">
    <source>
        <dbReference type="ARBA" id="ARBA00022827"/>
    </source>
</evidence>
<evidence type="ECO:0000256" key="3">
    <source>
        <dbReference type="ARBA" id="ARBA00022630"/>
    </source>
</evidence>
<comment type="similarity">
    <text evidence="2 6">Belongs to the GMC oxidoreductase family.</text>
</comment>
<reference evidence="10" key="1">
    <citation type="submission" date="2020-11" db="EMBL/GenBank/DDBJ databases">
        <authorList>
            <person name="Whiteford S."/>
        </authorList>
    </citation>
    <scope>NUCLEOTIDE SEQUENCE</scope>
</reference>
<keyword evidence="4 5" id="KW-0274">FAD</keyword>
<dbReference type="Pfam" id="PF05199">
    <property type="entry name" value="GMC_oxred_C"/>
    <property type="match status" value="1"/>
</dbReference>
<comment type="caution">
    <text evidence="10">The sequence shown here is derived from an EMBL/GenBank/DDBJ whole genome shotgun (WGS) entry which is preliminary data.</text>
</comment>
<dbReference type="GO" id="GO:0016614">
    <property type="term" value="F:oxidoreductase activity, acting on CH-OH group of donors"/>
    <property type="evidence" value="ECO:0007669"/>
    <property type="project" value="InterPro"/>
</dbReference>
<dbReference type="EMBL" id="CAJHNJ030000102">
    <property type="protein sequence ID" value="CAG9135407.1"/>
    <property type="molecule type" value="Genomic_DNA"/>
</dbReference>
<sequence>MRLFISVIFCSCLLLLISTARGAEEDAPRWPPNACLSGGEVFDFIVVGAGSAGAVMASRLSEVSEWRVLLLEAGGDPPEASRVPGRVGELRHSASEWGYRRADDGVSARAQRRAGAGAAAGAGRGLGGTSAVNHMIYTRGHPEDYNSWERDGLSGWSWDQVRPYFLKSEHLQDDVIMNSKTLSPHHNYTGPMRVTRERTSDANSKHKVNILLDAMNDIGIKRIVDYNGPDQFGISHAYSTHSRPRAERSSTAQAFLPAARANLHVLRHTTATRILINIYHAAVGVEAVLNNRTVRFYASVEVICSAGVYNSPKLLLASGVGRESELEALGLYPVAELPVGHLLERPAAPLLLAGAPSRHHYSTYLPTYSPDYLPYPETIGFFSINDHSRPEFEIIGLYFNQSSPLIIPYFNNTLCYNDEVVFSILEKNYEHELFVVNIVLLHPKSTGRVEITGVGVDDAPVIHTGLFSDREDLVTMREGLKHMVRLTETEYFKDVRSEVVRVRLPRCEHLEFMSDEYWECYALELGAATGDAGGSCGAGGAGGAGGVLDAALRVRGVRRLRVVDASALPALPSANLNAPVIMMAEKITDEIKKEYNKI</sequence>
<keyword evidence="11" id="KW-1185">Reference proteome</keyword>
<dbReference type="AlphaFoldDB" id="A0A8S4G715"/>
<dbReference type="InterPro" id="IPR007867">
    <property type="entry name" value="GMC_OxRtase_C"/>
</dbReference>
<evidence type="ECO:0000256" key="2">
    <source>
        <dbReference type="ARBA" id="ARBA00010790"/>
    </source>
</evidence>
<protein>
    <submittedName>
        <fullName evidence="10">(diamondback moth) hypothetical protein</fullName>
    </submittedName>
</protein>
<dbReference type="Pfam" id="PF00732">
    <property type="entry name" value="GMC_oxred_N"/>
    <property type="match status" value="1"/>
</dbReference>
<feature type="chain" id="PRO_5035944887" evidence="8">
    <location>
        <begin position="23"/>
        <end position="598"/>
    </location>
</feature>
<evidence type="ECO:0000256" key="1">
    <source>
        <dbReference type="ARBA" id="ARBA00001974"/>
    </source>
</evidence>
<dbReference type="GO" id="GO:0050660">
    <property type="term" value="F:flavin adenine dinucleotide binding"/>
    <property type="evidence" value="ECO:0007669"/>
    <property type="project" value="InterPro"/>
</dbReference>
<keyword evidence="3 6" id="KW-0285">Flavoprotein</keyword>